<evidence type="ECO:0000313" key="2">
    <source>
        <dbReference type="EMBL" id="KIQ28487.1"/>
    </source>
</evidence>
<comment type="caution">
    <text evidence="2">The sequence shown here is derived from an EMBL/GenBank/DDBJ whole genome shotgun (WGS) entry which is preliminary data.</text>
</comment>
<sequence length="143" mass="15273">MTGPMHSPPFAVLRIDHVVLRVKDIERAIAFYRDVLGCTVEKRRDDLGLVHMRVGASLIDLITPDGPLGKQGGALAGKEGRNVDHLCLRIEPFDETAIRASMARHGVPVHGDVQNNFGAEGNGPSIYISDPDGNGVELKGAAG</sequence>
<dbReference type="InterPro" id="IPR029068">
    <property type="entry name" value="Glyas_Bleomycin-R_OHBP_Dase"/>
</dbReference>
<dbReference type="PANTHER" id="PTHR21366">
    <property type="entry name" value="GLYOXALASE FAMILY PROTEIN"/>
    <property type="match status" value="1"/>
</dbReference>
<reference evidence="2 3" key="1">
    <citation type="submission" date="2014-12" db="EMBL/GenBank/DDBJ databases">
        <title>16Stimator: statistical estimation of ribosomal gene copy numbers from draft genome assemblies.</title>
        <authorList>
            <person name="Perisin M.A."/>
            <person name="Vetter M."/>
            <person name="Gilbert J.A."/>
            <person name="Bergelson J."/>
        </authorList>
    </citation>
    <scope>NUCLEOTIDE SEQUENCE [LARGE SCALE GENOMIC DNA]</scope>
    <source>
        <strain evidence="2 3">MEDvA23</strain>
    </source>
</reference>
<dbReference type="InterPro" id="IPR050383">
    <property type="entry name" value="GlyoxalaseI/FosfomycinResist"/>
</dbReference>
<dbReference type="Pfam" id="PF00903">
    <property type="entry name" value="Glyoxalase"/>
    <property type="match status" value="1"/>
</dbReference>
<dbReference type="InterPro" id="IPR004360">
    <property type="entry name" value="Glyas_Fos-R_dOase_dom"/>
</dbReference>
<protein>
    <submittedName>
        <fullName evidence="2">Lactoylglutathione lyase</fullName>
    </submittedName>
</protein>
<dbReference type="SUPFAM" id="SSF54593">
    <property type="entry name" value="Glyoxalase/Bleomycin resistance protein/Dihydroxybiphenyl dioxygenase"/>
    <property type="match status" value="1"/>
</dbReference>
<dbReference type="Gene3D" id="3.10.180.10">
    <property type="entry name" value="2,3-Dihydroxybiphenyl 1,2-Dioxygenase, domain 1"/>
    <property type="match status" value="1"/>
</dbReference>
<organism evidence="2 3">
    <name type="scientific">Variovorax paradoxus</name>
    <dbReference type="NCBI Taxonomy" id="34073"/>
    <lineage>
        <taxon>Bacteria</taxon>
        <taxon>Pseudomonadati</taxon>
        <taxon>Pseudomonadota</taxon>
        <taxon>Betaproteobacteria</taxon>
        <taxon>Burkholderiales</taxon>
        <taxon>Comamonadaceae</taxon>
        <taxon>Variovorax</taxon>
    </lineage>
</organism>
<evidence type="ECO:0000313" key="3">
    <source>
        <dbReference type="Proteomes" id="UP000032067"/>
    </source>
</evidence>
<proteinExistence type="predicted"/>
<keyword evidence="2" id="KW-0456">Lyase</keyword>
<feature type="domain" description="VOC" evidence="1">
    <location>
        <begin position="14"/>
        <end position="141"/>
    </location>
</feature>
<dbReference type="PANTHER" id="PTHR21366:SF14">
    <property type="entry name" value="GLYOXALASE DOMAIN-CONTAINING PROTEIN 5"/>
    <property type="match status" value="1"/>
</dbReference>
<dbReference type="EMBL" id="JXQQ01000048">
    <property type="protein sequence ID" value="KIQ28487.1"/>
    <property type="molecule type" value="Genomic_DNA"/>
</dbReference>
<name>A0A0D0KR08_VARPD</name>
<dbReference type="InterPro" id="IPR037523">
    <property type="entry name" value="VOC_core"/>
</dbReference>
<dbReference type="GO" id="GO:0016829">
    <property type="term" value="F:lyase activity"/>
    <property type="evidence" value="ECO:0007669"/>
    <property type="project" value="UniProtKB-KW"/>
</dbReference>
<dbReference type="Proteomes" id="UP000032067">
    <property type="component" value="Unassembled WGS sequence"/>
</dbReference>
<dbReference type="RefSeq" id="WP_042580727.1">
    <property type="nucleotide sequence ID" value="NZ_JXQQ01000048.1"/>
</dbReference>
<gene>
    <name evidence="2" type="ORF">RT97_20855</name>
</gene>
<dbReference type="PROSITE" id="PS51819">
    <property type="entry name" value="VOC"/>
    <property type="match status" value="1"/>
</dbReference>
<evidence type="ECO:0000259" key="1">
    <source>
        <dbReference type="PROSITE" id="PS51819"/>
    </source>
</evidence>
<dbReference type="AlphaFoldDB" id="A0A0D0KR08"/>
<accession>A0A0D0KR08</accession>
<dbReference type="OrthoDB" id="9812656at2"/>